<dbReference type="InterPro" id="IPR037238">
    <property type="entry name" value="YbiA-like_sf"/>
</dbReference>
<reference evidence="2" key="1">
    <citation type="journal article" date="2019" name="Plant J.">
        <title>Chlorella vulgaris genome assembly and annotation reveals the molecular basis for metabolic acclimation to high light conditions.</title>
        <authorList>
            <person name="Cecchin M."/>
            <person name="Marcolungo L."/>
            <person name="Rossato M."/>
            <person name="Girolomoni L."/>
            <person name="Cosentino E."/>
            <person name="Cuine S."/>
            <person name="Li-Beisson Y."/>
            <person name="Delledonne M."/>
            <person name="Ballottari M."/>
        </authorList>
    </citation>
    <scope>NUCLEOTIDE SEQUENCE</scope>
    <source>
        <strain evidence="2">211/11P</strain>
    </source>
</reference>
<dbReference type="EMBL" id="SIDB01000005">
    <property type="protein sequence ID" value="KAI3432490.1"/>
    <property type="molecule type" value="Genomic_DNA"/>
</dbReference>
<protein>
    <recommendedName>
        <fullName evidence="1">NADAR domain-containing protein</fullName>
    </recommendedName>
</protein>
<gene>
    <name evidence="2" type="ORF">D9Q98_004039</name>
</gene>
<proteinExistence type="predicted"/>
<dbReference type="InterPro" id="IPR012816">
    <property type="entry name" value="NADAR"/>
</dbReference>
<keyword evidence="3" id="KW-1185">Reference proteome</keyword>
<reference evidence="2" key="2">
    <citation type="submission" date="2020-11" db="EMBL/GenBank/DDBJ databases">
        <authorList>
            <person name="Cecchin M."/>
            <person name="Marcolungo L."/>
            <person name="Rossato M."/>
            <person name="Girolomoni L."/>
            <person name="Cosentino E."/>
            <person name="Cuine S."/>
            <person name="Li-Beisson Y."/>
            <person name="Delledonne M."/>
            <person name="Ballottari M."/>
        </authorList>
    </citation>
    <scope>NUCLEOTIDE SEQUENCE</scope>
    <source>
        <strain evidence="2">211/11P</strain>
        <tissue evidence="2">Whole cell</tissue>
    </source>
</reference>
<name>A0A9D4YY08_CHLVU</name>
<dbReference type="CDD" id="cd15457">
    <property type="entry name" value="NADAR"/>
    <property type="match status" value="1"/>
</dbReference>
<organism evidence="2 3">
    <name type="scientific">Chlorella vulgaris</name>
    <name type="common">Green alga</name>
    <dbReference type="NCBI Taxonomy" id="3077"/>
    <lineage>
        <taxon>Eukaryota</taxon>
        <taxon>Viridiplantae</taxon>
        <taxon>Chlorophyta</taxon>
        <taxon>core chlorophytes</taxon>
        <taxon>Trebouxiophyceae</taxon>
        <taxon>Chlorellales</taxon>
        <taxon>Chlorellaceae</taxon>
        <taxon>Chlorella clade</taxon>
        <taxon>Chlorella</taxon>
    </lineage>
</organism>
<feature type="domain" description="NADAR" evidence="1">
    <location>
        <begin position="41"/>
        <end position="148"/>
    </location>
</feature>
<dbReference type="Pfam" id="PF08719">
    <property type="entry name" value="NADAR"/>
    <property type="match status" value="1"/>
</dbReference>
<comment type="caution">
    <text evidence="2">The sequence shown here is derived from an EMBL/GenBank/DDBJ whole genome shotgun (WGS) entry which is preliminary data.</text>
</comment>
<sequence length="173" mass="19676">MNDVFVFHSKSADTAPGKGVHERVVDRARYASLARVDNWRRVLSNFHVCPFEFRGLTYNTIEHAFQAHKIALADPVKAKTFSVESGTELGLGDGTKAQRARKLVRLTQAELEEWDTMKDSLMAEAAVAKYKACQEARQVLKLTGDAELWHLMTQRGKPSQCVRFIHLEHIRHM</sequence>
<dbReference type="SUPFAM" id="SSF143990">
    <property type="entry name" value="YbiA-like"/>
    <property type="match status" value="1"/>
</dbReference>
<dbReference type="Proteomes" id="UP001055712">
    <property type="component" value="Unassembled WGS sequence"/>
</dbReference>
<dbReference type="Gene3D" id="1.10.357.40">
    <property type="entry name" value="YbiA-like"/>
    <property type="match status" value="1"/>
</dbReference>
<accession>A0A9D4YY08</accession>
<evidence type="ECO:0000259" key="1">
    <source>
        <dbReference type="Pfam" id="PF08719"/>
    </source>
</evidence>
<dbReference type="AlphaFoldDB" id="A0A9D4YY08"/>
<dbReference type="OrthoDB" id="206452at2759"/>
<evidence type="ECO:0000313" key="2">
    <source>
        <dbReference type="EMBL" id="KAI3432490.1"/>
    </source>
</evidence>
<evidence type="ECO:0000313" key="3">
    <source>
        <dbReference type="Proteomes" id="UP001055712"/>
    </source>
</evidence>